<name>A0A6S6R5S1_9FIRM</name>
<dbReference type="AlphaFoldDB" id="A0A6S6R5S1"/>
<gene>
    <name evidence="1" type="ORF">acsn021_19570</name>
</gene>
<dbReference type="Proteomes" id="UP000515561">
    <property type="component" value="Chromosome"/>
</dbReference>
<dbReference type="EMBL" id="AP023367">
    <property type="protein sequence ID" value="BCJ94388.1"/>
    <property type="molecule type" value="Genomic_DNA"/>
</dbReference>
<dbReference type="RefSeq" id="WP_184090995.1">
    <property type="nucleotide sequence ID" value="NZ_AP023367.1"/>
</dbReference>
<evidence type="ECO:0000313" key="2">
    <source>
        <dbReference type="Proteomes" id="UP000515561"/>
    </source>
</evidence>
<dbReference type="KEGG" id="acel:acsn021_19570"/>
<keyword evidence="2" id="KW-1185">Reference proteome</keyword>
<reference evidence="1 2" key="1">
    <citation type="journal article" date="2016" name="Int. J. Syst. Evol. Microbiol.">
        <title>Descriptions of Anaerotaenia torta gen. nov., sp. nov. and Anaerocolumna cellulosilytica gen. nov., sp. nov. isolated from a methanogenic reactor of cattle waste.</title>
        <authorList>
            <person name="Uek A."/>
            <person name="Ohtaki Y."/>
            <person name="Kaku N."/>
            <person name="Ueki K."/>
        </authorList>
    </citation>
    <scope>NUCLEOTIDE SEQUENCE [LARGE SCALE GENOMIC DNA]</scope>
    <source>
        <strain evidence="1 2">SN021</strain>
    </source>
</reference>
<evidence type="ECO:0000313" key="1">
    <source>
        <dbReference type="EMBL" id="BCJ94388.1"/>
    </source>
</evidence>
<accession>A0A6S6R5S1</accession>
<proteinExistence type="predicted"/>
<protein>
    <submittedName>
        <fullName evidence="1">Uncharacterized protein</fullName>
    </submittedName>
</protein>
<sequence length="178" mass="20881">MRGKKRKFLIGAIILFALLIVYLISYKYLIVPYQIKELNDNMVIDGIPYKIGDKMDNLDLDILQDSAWEKDDMYGYFISYYNEAIGTIIFNGYPDYSDEYKFTLFRTKNNDLSVYNIKVGSSTIDARKVLKKNGYKEKDGTYVKGRIHISFNYDINGNIEELTVDLKSTDWFHKGYYK</sequence>
<organism evidence="1 2">
    <name type="scientific">Anaerocolumna cellulosilytica</name>
    <dbReference type="NCBI Taxonomy" id="433286"/>
    <lineage>
        <taxon>Bacteria</taxon>
        <taxon>Bacillati</taxon>
        <taxon>Bacillota</taxon>
        <taxon>Clostridia</taxon>
        <taxon>Lachnospirales</taxon>
        <taxon>Lachnospiraceae</taxon>
        <taxon>Anaerocolumna</taxon>
    </lineage>
</organism>